<feature type="transmembrane region" description="Helical" evidence="10">
    <location>
        <begin position="77"/>
        <end position="96"/>
    </location>
</feature>
<comment type="caution">
    <text evidence="10">Lacks conserved residue(s) required for the propagation of feature annotation.</text>
</comment>
<feature type="transmembrane region" description="Helical" evidence="10">
    <location>
        <begin position="143"/>
        <end position="161"/>
    </location>
</feature>
<keyword evidence="3 10" id="KW-0716">Sensory transduction</keyword>
<name>A0A8S9XTE9_APOLU</name>
<feature type="transmembrane region" description="Helical" evidence="10">
    <location>
        <begin position="304"/>
        <end position="323"/>
    </location>
</feature>
<evidence type="ECO:0000256" key="10">
    <source>
        <dbReference type="RuleBase" id="RU351113"/>
    </source>
</evidence>
<gene>
    <name evidence="11" type="ORF">GE061_012832</name>
</gene>
<evidence type="ECO:0000313" key="12">
    <source>
        <dbReference type="Proteomes" id="UP000466442"/>
    </source>
</evidence>
<dbReference type="Proteomes" id="UP000466442">
    <property type="component" value="Unassembled WGS sequence"/>
</dbReference>
<dbReference type="GO" id="GO:0007165">
    <property type="term" value="P:signal transduction"/>
    <property type="evidence" value="ECO:0007669"/>
    <property type="project" value="UniProtKB-KW"/>
</dbReference>
<comment type="subcellular location">
    <subcellularLocation>
        <location evidence="1 10">Cell membrane</location>
        <topology evidence="1 10">Multi-pass membrane protein</topology>
    </subcellularLocation>
</comment>
<dbReference type="InterPro" id="IPR004117">
    <property type="entry name" value="7tm6_olfct_rcpt"/>
</dbReference>
<proteinExistence type="inferred from homology"/>
<keyword evidence="6 10" id="KW-1133">Transmembrane helix</keyword>
<evidence type="ECO:0000256" key="8">
    <source>
        <dbReference type="ARBA" id="ARBA00023170"/>
    </source>
</evidence>
<organism evidence="11 12">
    <name type="scientific">Apolygus lucorum</name>
    <name type="common">Small green plant bug</name>
    <name type="synonym">Lygocoris lucorum</name>
    <dbReference type="NCBI Taxonomy" id="248454"/>
    <lineage>
        <taxon>Eukaryota</taxon>
        <taxon>Metazoa</taxon>
        <taxon>Ecdysozoa</taxon>
        <taxon>Arthropoda</taxon>
        <taxon>Hexapoda</taxon>
        <taxon>Insecta</taxon>
        <taxon>Pterygota</taxon>
        <taxon>Neoptera</taxon>
        <taxon>Paraneoptera</taxon>
        <taxon>Hemiptera</taxon>
        <taxon>Heteroptera</taxon>
        <taxon>Panheteroptera</taxon>
        <taxon>Cimicomorpha</taxon>
        <taxon>Miridae</taxon>
        <taxon>Mirini</taxon>
        <taxon>Apolygus</taxon>
    </lineage>
</organism>
<feature type="transmembrane region" description="Helical" evidence="10">
    <location>
        <begin position="274"/>
        <end position="298"/>
    </location>
</feature>
<protein>
    <recommendedName>
        <fullName evidence="10">Odorant receptor</fullName>
    </recommendedName>
</protein>
<sequence>MEKWLIETVNLEAIDMAKLFGFHIISADSRKCLSYRMSFPMTTLLMAFNLCMLSGNAIGCLIAALLDSNFDRRLMNVKGMMLLIMIILLAINESFISRNRVNRILDYINRIKSITRYGFKEEEDIMNKAIDDCYKSTKYSTTFFFTNSMLMVTLPPTMAIITGESWKQLPYPWVITQTNDWLYYSSLVLQVVATSLCHGVGAAGFSLLTTMKPLAAAFDKVILGINRIEERAARKMSEEGITYQESMLSCLKESIAHHQEIVDELLMEKPHLEIMFFAQVTFISIVMACEAYPIIMGIVDVSGLIRGVLFLFIQVMCCGFLNLEFDTIANKNVEVSEALYGTPWYALGVEYRHVVLNSMTFSQNPIWICGMGFFGLRASRATFYSAMVSACNMLNMFRKFA</sequence>
<evidence type="ECO:0000256" key="9">
    <source>
        <dbReference type="ARBA" id="ARBA00023224"/>
    </source>
</evidence>
<dbReference type="Pfam" id="PF02949">
    <property type="entry name" value="7tm_6"/>
    <property type="match status" value="1"/>
</dbReference>
<comment type="similarity">
    <text evidence="10">Belongs to the insect chemoreceptor superfamily. Heteromeric odorant receptor channel (TC 1.A.69) family.</text>
</comment>
<feature type="transmembrane region" description="Helical" evidence="10">
    <location>
        <begin position="44"/>
        <end position="65"/>
    </location>
</feature>
<evidence type="ECO:0000256" key="7">
    <source>
        <dbReference type="ARBA" id="ARBA00023136"/>
    </source>
</evidence>
<keyword evidence="7 10" id="KW-0472">Membrane</keyword>
<keyword evidence="2" id="KW-1003">Cell membrane</keyword>
<dbReference type="GO" id="GO:0005549">
    <property type="term" value="F:odorant binding"/>
    <property type="evidence" value="ECO:0007669"/>
    <property type="project" value="InterPro"/>
</dbReference>
<feature type="transmembrane region" description="Helical" evidence="10">
    <location>
        <begin position="181"/>
        <end position="208"/>
    </location>
</feature>
<evidence type="ECO:0000256" key="5">
    <source>
        <dbReference type="ARBA" id="ARBA00022725"/>
    </source>
</evidence>
<evidence type="ECO:0000256" key="4">
    <source>
        <dbReference type="ARBA" id="ARBA00022692"/>
    </source>
</evidence>
<evidence type="ECO:0000256" key="1">
    <source>
        <dbReference type="ARBA" id="ARBA00004651"/>
    </source>
</evidence>
<dbReference type="PANTHER" id="PTHR21137">
    <property type="entry name" value="ODORANT RECEPTOR"/>
    <property type="match status" value="1"/>
</dbReference>
<evidence type="ECO:0000256" key="3">
    <source>
        <dbReference type="ARBA" id="ARBA00022606"/>
    </source>
</evidence>
<reference evidence="11" key="1">
    <citation type="journal article" date="2021" name="Mol. Ecol. Resour.">
        <title>Apolygus lucorum genome provides insights into omnivorousness and mesophyll feeding.</title>
        <authorList>
            <person name="Liu Y."/>
            <person name="Liu H."/>
            <person name="Wang H."/>
            <person name="Huang T."/>
            <person name="Liu B."/>
            <person name="Yang B."/>
            <person name="Yin L."/>
            <person name="Li B."/>
            <person name="Zhang Y."/>
            <person name="Zhang S."/>
            <person name="Jiang F."/>
            <person name="Zhang X."/>
            <person name="Ren Y."/>
            <person name="Wang B."/>
            <person name="Wang S."/>
            <person name="Lu Y."/>
            <person name="Wu K."/>
            <person name="Fan W."/>
            <person name="Wang G."/>
        </authorList>
    </citation>
    <scope>NUCLEOTIDE SEQUENCE</scope>
    <source>
        <strain evidence="11">12Hb</strain>
    </source>
</reference>
<keyword evidence="8 10" id="KW-0675">Receptor</keyword>
<dbReference type="GO" id="GO:0005886">
    <property type="term" value="C:plasma membrane"/>
    <property type="evidence" value="ECO:0007669"/>
    <property type="project" value="UniProtKB-SubCell"/>
</dbReference>
<evidence type="ECO:0000313" key="11">
    <source>
        <dbReference type="EMBL" id="KAF6212310.1"/>
    </source>
</evidence>
<keyword evidence="9 10" id="KW-0807">Transducer</keyword>
<evidence type="ECO:0000256" key="6">
    <source>
        <dbReference type="ARBA" id="ARBA00022989"/>
    </source>
</evidence>
<keyword evidence="12" id="KW-1185">Reference proteome</keyword>
<dbReference type="GO" id="GO:0004984">
    <property type="term" value="F:olfactory receptor activity"/>
    <property type="evidence" value="ECO:0007669"/>
    <property type="project" value="InterPro"/>
</dbReference>
<evidence type="ECO:0000256" key="2">
    <source>
        <dbReference type="ARBA" id="ARBA00022475"/>
    </source>
</evidence>
<keyword evidence="4 10" id="KW-0812">Transmembrane</keyword>
<accession>A0A8S9XTE9</accession>
<dbReference type="EMBL" id="WIXP02000004">
    <property type="protein sequence ID" value="KAF6212310.1"/>
    <property type="molecule type" value="Genomic_DNA"/>
</dbReference>
<comment type="caution">
    <text evidence="11">The sequence shown here is derived from an EMBL/GenBank/DDBJ whole genome shotgun (WGS) entry which is preliminary data.</text>
</comment>
<keyword evidence="5 10" id="KW-0552">Olfaction</keyword>
<dbReference type="PANTHER" id="PTHR21137:SF35">
    <property type="entry name" value="ODORANT RECEPTOR 19A-RELATED"/>
    <property type="match status" value="1"/>
</dbReference>
<dbReference type="AlphaFoldDB" id="A0A8S9XTE9"/>